<organism evidence="2 3">
    <name type="scientific">Litchfieldella anticariensis (strain DSM 16096 / CECT 5854 / CIP 108499 / LMG 22089 / FP35)</name>
    <name type="common">Halomonas anticariensis</name>
    <dbReference type="NCBI Taxonomy" id="1121939"/>
    <lineage>
        <taxon>Bacteria</taxon>
        <taxon>Pseudomonadati</taxon>
        <taxon>Pseudomonadota</taxon>
        <taxon>Gammaproteobacteria</taxon>
        <taxon>Oceanospirillales</taxon>
        <taxon>Halomonadaceae</taxon>
        <taxon>Litchfieldella</taxon>
    </lineage>
</organism>
<keyword evidence="1" id="KW-1133">Transmembrane helix</keyword>
<keyword evidence="1" id="KW-0472">Membrane</keyword>
<feature type="transmembrane region" description="Helical" evidence="1">
    <location>
        <begin position="7"/>
        <end position="26"/>
    </location>
</feature>
<reference evidence="2 3" key="1">
    <citation type="journal article" date="2013" name="Genome Announc.">
        <title>Draft genome sequence of the moderately halophilic gammaproteobacterium Halomonas anticariensis FP35.</title>
        <authorList>
            <person name="Tahrioui A."/>
            <person name="Quesada E."/>
            <person name="Llamas I."/>
        </authorList>
    </citation>
    <scope>NUCLEOTIDE SEQUENCE [LARGE SCALE GENOMIC DNA]</scope>
    <source>
        <strain evidence="3">DSM 16096 / CECT 5854 / LMG 22089 / FP35</strain>
    </source>
</reference>
<dbReference type="EMBL" id="ASTJ01000039">
    <property type="protein sequence ID" value="EPC00800.1"/>
    <property type="molecule type" value="Genomic_DNA"/>
</dbReference>
<gene>
    <name evidence="2" type="ORF">L861_13500</name>
</gene>
<evidence type="ECO:0000313" key="3">
    <source>
        <dbReference type="Proteomes" id="UP000014463"/>
    </source>
</evidence>
<sequence length="148" mass="17076">MTGKQWALTVFGLMLPVVLVGVQVWLGGIGIITQPFRPLEPKVLLLFYPGYMAMVTGFPLCVWLFWMNLRRVLTRQWIAPRKQSRRDTMTTIVLIAVAIISILPRYYLGIRIDTAGYVHCQEEARTSLKSSWRVYAESETLCENARRR</sequence>
<evidence type="ECO:0000256" key="1">
    <source>
        <dbReference type="SAM" id="Phobius"/>
    </source>
</evidence>
<dbReference type="AlphaFoldDB" id="S2KFV9"/>
<evidence type="ECO:0008006" key="4">
    <source>
        <dbReference type="Google" id="ProtNLM"/>
    </source>
</evidence>
<protein>
    <recommendedName>
        <fullName evidence="4">DUF1240 domain-containing protein</fullName>
    </recommendedName>
</protein>
<feature type="transmembrane region" description="Helical" evidence="1">
    <location>
        <begin position="46"/>
        <end position="67"/>
    </location>
</feature>
<dbReference type="Proteomes" id="UP000014463">
    <property type="component" value="Unassembled WGS sequence"/>
</dbReference>
<proteinExistence type="predicted"/>
<name>S2KFV9_LITA3</name>
<keyword evidence="3" id="KW-1185">Reference proteome</keyword>
<feature type="transmembrane region" description="Helical" evidence="1">
    <location>
        <begin position="88"/>
        <end position="108"/>
    </location>
</feature>
<accession>S2KFV9</accession>
<evidence type="ECO:0000313" key="2">
    <source>
        <dbReference type="EMBL" id="EPC00800.1"/>
    </source>
</evidence>
<keyword evidence="1" id="KW-0812">Transmembrane</keyword>
<comment type="caution">
    <text evidence="2">The sequence shown here is derived from an EMBL/GenBank/DDBJ whole genome shotgun (WGS) entry which is preliminary data.</text>
</comment>